<comment type="caution">
    <text evidence="10">The sequence shown here is derived from an EMBL/GenBank/DDBJ whole genome shotgun (WGS) entry which is preliminary data.</text>
</comment>
<dbReference type="InterPro" id="IPR001969">
    <property type="entry name" value="Aspartic_peptidase_AS"/>
</dbReference>
<proteinExistence type="inferred from homology"/>
<evidence type="ECO:0000256" key="1">
    <source>
        <dbReference type="ARBA" id="ARBA00007447"/>
    </source>
</evidence>
<evidence type="ECO:0000256" key="5">
    <source>
        <dbReference type="ARBA" id="ARBA00022801"/>
    </source>
</evidence>
<evidence type="ECO:0000256" key="4">
    <source>
        <dbReference type="ARBA" id="ARBA00022750"/>
    </source>
</evidence>
<keyword evidence="4 6" id="KW-0064">Aspartyl protease</keyword>
<organism evidence="10 11">
    <name type="scientific">Seiridium unicorne</name>
    <dbReference type="NCBI Taxonomy" id="138068"/>
    <lineage>
        <taxon>Eukaryota</taxon>
        <taxon>Fungi</taxon>
        <taxon>Dikarya</taxon>
        <taxon>Ascomycota</taxon>
        <taxon>Pezizomycotina</taxon>
        <taxon>Sordariomycetes</taxon>
        <taxon>Xylariomycetidae</taxon>
        <taxon>Amphisphaeriales</taxon>
        <taxon>Sporocadaceae</taxon>
        <taxon>Seiridium</taxon>
    </lineage>
</organism>
<evidence type="ECO:0000256" key="2">
    <source>
        <dbReference type="ARBA" id="ARBA00022670"/>
    </source>
</evidence>
<evidence type="ECO:0000256" key="7">
    <source>
        <dbReference type="SAM" id="Phobius"/>
    </source>
</evidence>
<keyword evidence="7" id="KW-0472">Membrane</keyword>
<accession>A0ABR2UNW9</accession>
<reference evidence="10 11" key="1">
    <citation type="journal article" date="2024" name="J. Plant Pathol.">
        <title>Sequence and assembly of the genome of Seiridium unicorne, isolate CBS 538.82, causal agent of cypress canker disease.</title>
        <authorList>
            <person name="Scali E."/>
            <person name="Rocca G.D."/>
            <person name="Danti R."/>
            <person name="Garbelotto M."/>
            <person name="Barberini S."/>
            <person name="Baroncelli R."/>
            <person name="Emiliani G."/>
        </authorList>
    </citation>
    <scope>NUCLEOTIDE SEQUENCE [LARGE SCALE GENOMIC DNA]</scope>
    <source>
        <strain evidence="10 11">BM-138-508</strain>
    </source>
</reference>
<evidence type="ECO:0000256" key="6">
    <source>
        <dbReference type="RuleBase" id="RU000454"/>
    </source>
</evidence>
<keyword evidence="3 8" id="KW-0732">Signal</keyword>
<keyword evidence="7" id="KW-0812">Transmembrane</keyword>
<dbReference type="InterPro" id="IPR033876">
    <property type="entry name" value="SAP-like"/>
</dbReference>
<evidence type="ECO:0000256" key="8">
    <source>
        <dbReference type="SAM" id="SignalP"/>
    </source>
</evidence>
<dbReference type="PANTHER" id="PTHR47966">
    <property type="entry name" value="BETA-SITE APP-CLEAVING ENZYME, ISOFORM A-RELATED"/>
    <property type="match status" value="1"/>
</dbReference>
<dbReference type="InterPro" id="IPR001461">
    <property type="entry name" value="Aspartic_peptidase_A1"/>
</dbReference>
<dbReference type="CDD" id="cd05474">
    <property type="entry name" value="SAP_like"/>
    <property type="match status" value="1"/>
</dbReference>
<keyword evidence="11" id="KW-1185">Reference proteome</keyword>
<dbReference type="EMBL" id="JARVKF010000407">
    <property type="protein sequence ID" value="KAK9416335.1"/>
    <property type="molecule type" value="Genomic_DNA"/>
</dbReference>
<comment type="similarity">
    <text evidence="1 6">Belongs to the peptidase A1 family.</text>
</comment>
<dbReference type="InterPro" id="IPR021109">
    <property type="entry name" value="Peptidase_aspartic_dom_sf"/>
</dbReference>
<protein>
    <submittedName>
        <fullName evidence="10">Aspartic peptidase domain-containing protein</fullName>
    </submittedName>
</protein>
<evidence type="ECO:0000259" key="9">
    <source>
        <dbReference type="PROSITE" id="PS51767"/>
    </source>
</evidence>
<dbReference type="Proteomes" id="UP001408356">
    <property type="component" value="Unassembled WGS sequence"/>
</dbReference>
<gene>
    <name evidence="10" type="ORF">SUNI508_01752</name>
</gene>
<dbReference type="InterPro" id="IPR033121">
    <property type="entry name" value="PEPTIDASE_A1"/>
</dbReference>
<dbReference type="Gene3D" id="2.40.70.10">
    <property type="entry name" value="Acid Proteases"/>
    <property type="match status" value="2"/>
</dbReference>
<dbReference type="Pfam" id="PF00026">
    <property type="entry name" value="Asp"/>
    <property type="match status" value="1"/>
</dbReference>
<evidence type="ECO:0000313" key="10">
    <source>
        <dbReference type="EMBL" id="KAK9416335.1"/>
    </source>
</evidence>
<evidence type="ECO:0000313" key="11">
    <source>
        <dbReference type="Proteomes" id="UP001408356"/>
    </source>
</evidence>
<dbReference type="PRINTS" id="PR00792">
    <property type="entry name" value="PEPSIN"/>
</dbReference>
<feature type="signal peptide" evidence="8">
    <location>
        <begin position="1"/>
        <end position="19"/>
    </location>
</feature>
<dbReference type="PANTHER" id="PTHR47966:SF65">
    <property type="entry name" value="ASPARTIC-TYPE ENDOPEPTIDASE"/>
    <property type="match status" value="1"/>
</dbReference>
<feature type="domain" description="Peptidase A1" evidence="9">
    <location>
        <begin position="58"/>
        <end position="413"/>
    </location>
</feature>
<keyword evidence="2 6" id="KW-0645">Protease</keyword>
<dbReference type="PROSITE" id="PS00141">
    <property type="entry name" value="ASP_PROTEASE"/>
    <property type="match status" value="1"/>
</dbReference>
<feature type="chain" id="PRO_5047207745" evidence="8">
    <location>
        <begin position="20"/>
        <end position="500"/>
    </location>
</feature>
<dbReference type="SUPFAM" id="SSF50630">
    <property type="entry name" value="Acid proteases"/>
    <property type="match status" value="1"/>
</dbReference>
<evidence type="ECO:0000256" key="3">
    <source>
        <dbReference type="ARBA" id="ARBA00022729"/>
    </source>
</evidence>
<dbReference type="PROSITE" id="PS51767">
    <property type="entry name" value="PEPTIDASE_A1"/>
    <property type="match status" value="1"/>
</dbReference>
<keyword evidence="5 6" id="KW-0378">Hydrolase</keyword>
<sequence length="500" mass="51573">MRSAATIATSSLLASVAQAQVVQWDIQKRQSQPKEGIVKRAASTYSEVITNEETRGGYFATVAIGTPSQNLTLQLDTGSSDIWVPSSSASVCETSSRASSSSSSSGCTFGSFLCAVDSADSSTYTVVGKGEFSIAYVDGSSSKGDYFTDNFEIGAASLTNVTMGLGEDTDIAYGLVGIGYAINEAIVGTEQSYSAAYDNLPVQMQNEGLIATNAYSLWLNDLDASTGSILFGGIDTGKYEGDLSRIDVIPDATSGRYSSFMVYLTSLTANSSSGSDSLSSSAFPIPVVLDSGTTLSYLPTDLAKQVWEEVGAIYSSDVGSAVLPCSMASSKGQFVFQLGGSNGPTISVGMDELVLSLVTSGTGPTFTSGQYSGKEACQFGIQNFSSDPFLLGDTFLRSAYVVYDLTNNQIGIAKTDFNSTTSNVVAFASAGAEIPSATAVANQVTASAGSGSATTPTYGASAGFGTESIASTVPAFDWAQVGVMGAATLFMFVGSGFFLL</sequence>
<feature type="transmembrane region" description="Helical" evidence="7">
    <location>
        <begin position="478"/>
        <end position="499"/>
    </location>
</feature>
<name>A0ABR2UNW9_9PEZI</name>
<keyword evidence="7" id="KW-1133">Transmembrane helix</keyword>